<name>A0A6A7AFM4_9PLEO</name>
<evidence type="ECO:0000256" key="3">
    <source>
        <dbReference type="ARBA" id="ARBA00022771"/>
    </source>
</evidence>
<protein>
    <recommendedName>
        <fullName evidence="13">ATP-dependent DNA helicase</fullName>
    </recommendedName>
</protein>
<dbReference type="SMART" id="SM00184">
    <property type="entry name" value="RING"/>
    <property type="match status" value="1"/>
</dbReference>
<dbReference type="CDD" id="cd18070">
    <property type="entry name" value="DEXQc_SHPRH"/>
    <property type="match status" value="1"/>
</dbReference>
<reference evidence="11" key="1">
    <citation type="journal article" date="2020" name="Stud. Mycol.">
        <title>101 Dothideomycetes genomes: a test case for predicting lifestyles and emergence of pathogens.</title>
        <authorList>
            <person name="Haridas S."/>
            <person name="Albert R."/>
            <person name="Binder M."/>
            <person name="Bloem J."/>
            <person name="Labutti K."/>
            <person name="Salamov A."/>
            <person name="Andreopoulos B."/>
            <person name="Baker S."/>
            <person name="Barry K."/>
            <person name="Bills G."/>
            <person name="Bluhm B."/>
            <person name="Cannon C."/>
            <person name="Castanera R."/>
            <person name="Culley D."/>
            <person name="Daum C."/>
            <person name="Ezra D."/>
            <person name="Gonzalez J."/>
            <person name="Henrissat B."/>
            <person name="Kuo A."/>
            <person name="Liang C."/>
            <person name="Lipzen A."/>
            <person name="Lutzoni F."/>
            <person name="Magnuson J."/>
            <person name="Mondo S."/>
            <person name="Nolan M."/>
            <person name="Ohm R."/>
            <person name="Pangilinan J."/>
            <person name="Park H.-J."/>
            <person name="Ramirez L."/>
            <person name="Alfaro M."/>
            <person name="Sun H."/>
            <person name="Tritt A."/>
            <person name="Yoshinaga Y."/>
            <person name="Zwiers L.-H."/>
            <person name="Turgeon B."/>
            <person name="Goodwin S."/>
            <person name="Spatafora J."/>
            <person name="Crous P."/>
            <person name="Grigoriev I."/>
        </authorList>
    </citation>
    <scope>NUCLEOTIDE SEQUENCE</scope>
    <source>
        <strain evidence="11">CBS 113818</strain>
    </source>
</reference>
<evidence type="ECO:0000259" key="9">
    <source>
        <dbReference type="PROSITE" id="PS50089"/>
    </source>
</evidence>
<feature type="region of interest" description="Disordered" evidence="8">
    <location>
        <begin position="751"/>
        <end position="776"/>
    </location>
</feature>
<dbReference type="InterPro" id="IPR027417">
    <property type="entry name" value="P-loop_NTPase"/>
</dbReference>
<evidence type="ECO:0000256" key="7">
    <source>
        <dbReference type="PROSITE-ProRule" id="PRU00175"/>
    </source>
</evidence>
<dbReference type="Pfam" id="PF00176">
    <property type="entry name" value="SNF2-rel_dom"/>
    <property type="match status" value="1"/>
</dbReference>
<dbReference type="InterPro" id="IPR013083">
    <property type="entry name" value="Znf_RING/FYVE/PHD"/>
</dbReference>
<dbReference type="SMART" id="SM00487">
    <property type="entry name" value="DEXDc"/>
    <property type="match status" value="1"/>
</dbReference>
<dbReference type="Pfam" id="PF13923">
    <property type="entry name" value="zf-C3HC4_2"/>
    <property type="match status" value="1"/>
</dbReference>
<dbReference type="InterPro" id="IPR052583">
    <property type="entry name" value="ATP-helicase/E3_Ub-Ligase"/>
</dbReference>
<gene>
    <name evidence="11" type="ORF">CC86DRAFT_312500</name>
</gene>
<dbReference type="Proteomes" id="UP000799424">
    <property type="component" value="Unassembled WGS sequence"/>
</dbReference>
<evidence type="ECO:0000256" key="8">
    <source>
        <dbReference type="SAM" id="MobiDB-lite"/>
    </source>
</evidence>
<dbReference type="GO" id="GO:0005524">
    <property type="term" value="F:ATP binding"/>
    <property type="evidence" value="ECO:0007669"/>
    <property type="project" value="InterPro"/>
</dbReference>
<dbReference type="PROSITE" id="PS00518">
    <property type="entry name" value="ZF_RING_1"/>
    <property type="match status" value="1"/>
</dbReference>
<organism evidence="11 12">
    <name type="scientific">Ophiobolus disseminans</name>
    <dbReference type="NCBI Taxonomy" id="1469910"/>
    <lineage>
        <taxon>Eukaryota</taxon>
        <taxon>Fungi</taxon>
        <taxon>Dikarya</taxon>
        <taxon>Ascomycota</taxon>
        <taxon>Pezizomycotina</taxon>
        <taxon>Dothideomycetes</taxon>
        <taxon>Pleosporomycetidae</taxon>
        <taxon>Pleosporales</taxon>
        <taxon>Pleosporineae</taxon>
        <taxon>Phaeosphaeriaceae</taxon>
        <taxon>Ophiobolus</taxon>
    </lineage>
</organism>
<feature type="domain" description="Helicase ATP-binding" evidence="10">
    <location>
        <begin position="345"/>
        <end position="549"/>
    </location>
</feature>
<dbReference type="PANTHER" id="PTHR45865:SF1">
    <property type="entry name" value="E3 UBIQUITIN-PROTEIN LIGASE SHPRH"/>
    <property type="match status" value="1"/>
</dbReference>
<dbReference type="InterPro" id="IPR000330">
    <property type="entry name" value="SNF2_N"/>
</dbReference>
<dbReference type="PANTHER" id="PTHR45865">
    <property type="entry name" value="E3 UBIQUITIN-PROTEIN LIGASE SHPRH FAMILY MEMBER"/>
    <property type="match status" value="1"/>
</dbReference>
<dbReference type="GO" id="GO:0061630">
    <property type="term" value="F:ubiquitin protein ligase activity"/>
    <property type="evidence" value="ECO:0007669"/>
    <property type="project" value="TreeGrafter"/>
</dbReference>
<sequence length="1495" mass="167630">MSSFEGCAEVLSVNEHVAAPLQRASTDLALDAQDASSNIRNLHSLFAAATQNHEAAQPAQKRRKVEIGNAVSIPSTLEHKSSIVLAQVSLQLNLHPLSQNHTDTDISTTSSSQSAPLVVTLESFRRLEPNAFRAVVFNPDTGNGTDVIATAPDDLLASIIPHLHAASTLATTQNGKRCRSISRAAFAHCQLFPPTPERNTYNLHVEIRWTLGLSVVEDPSVTSKHMKEDLRLLSRYLPQATDHSNTSWTLSDFYEAVHVPLTDLQVSPRVQHALSETALYPFQTRAIDWLLRREAVTFAPSGTLESYVEKAPPASFRQAQDATGRDFHVSQLRGLAVTDLNSAKGDTLESLRGGILAEEMGLGKTVELMALMTHHKRDMPAGKVFDAYTGAYVTPSGATLIITPPSILEQWISEVNTHAPELKVFHYKGLPPPSGPKKAHAAATAENLLRYDVVVTTYNVLSKEIHYATPPPDRSARNEKRHERRKSPLVEISWWRVCLDEAQMIESGVSQAAKVARIIPRCNAWAVSGTPLRKDVQDLRGLLIFLRCDAFANNKAVWDRLDKASFKAIFGQIALRHTKDKIRDELRLPPQKRVVITVPFTTIEEQNYNDMIRQMCDACWLSPEGHPLEDGRDADHPEVIERMRDWLVRLRQTCLHAHVGRKNRRALGAKNGALRTVHEVLEVMIEQNDTNYKSESREMILNQIRLGHIKAYAGNVADRAQSALPYYEEALREAQAYVKVCRDELAAEHQKLGNASGTDSTVLPTDQPPSDAEDDKDVEVLGRVPVLRKAMRSFLELEHACDFFIATTYHQIKENEQQPEAGPDHKDNLEQLEADWYQKAKVIRRELLKESKYRAQRQMSRIASRKPFHQLPKIDDLPDFGGIESRQILNTMDNISDFLNAQSEQIHIWRMKIVDILLLRLVDDDDDKEITGDEYDDSLKAQDELYVYIMALRTLVADRNAATHGLQDTLVEHEMRAAEKQALRKETNEEPENRGHAPELVIEVANARRKLQAMLEGGSLKGVVSGVRSLITGLQWRADGGDNRAAAELNVAQKHLARIQSTMTQHAKSITDLEKELEMFRATMNQRLEYYRQFQHISDTVAKYKDELDETFDEREFARYNVLRERKKAAVAGLKTKATYLTHLRSENQEDAKAECVICQDVIQVGVLTSCGHKYCKVCINTWWHAHRTCPMCKQKLGSRDFKDISFKSTEMKAQEEAHEPASPSQASTPGSASTSIYSDISDATMREIKMIDLEGGSYGTKIDMIARHLLWIRANDPGAKSIIFSQFGDFLEVLRDALKKWRIGVSGITDKDGIQKFKTDATIDCFLLDAKSDSSGLNLVNATYVFLCEPLINPAIELQAIARVHRIGQQRPTTVFMYLISDTVEEAIYDISVTRRLAHISKASASTSRSGTASPVVHESTLDKANSAELEAAPLKALLRKKGNGEEVKEDDLWHCLFGRQRKVVKPVLEREVGRHLRVEAAEGRAVEGGEGRF</sequence>
<dbReference type="GO" id="GO:0016787">
    <property type="term" value="F:hydrolase activity"/>
    <property type="evidence" value="ECO:0007669"/>
    <property type="project" value="UniProtKB-KW"/>
</dbReference>
<feature type="domain" description="RING-type" evidence="9">
    <location>
        <begin position="1156"/>
        <end position="1194"/>
    </location>
</feature>
<keyword evidence="4" id="KW-0378">Hydrolase</keyword>
<keyword evidence="6" id="KW-0067">ATP-binding</keyword>
<keyword evidence="1" id="KW-0479">Metal-binding</keyword>
<dbReference type="Gene3D" id="3.40.50.300">
    <property type="entry name" value="P-loop containing nucleotide triphosphate hydrolases"/>
    <property type="match status" value="1"/>
</dbReference>
<keyword evidence="3 7" id="KW-0863">Zinc-finger</keyword>
<dbReference type="SUPFAM" id="SSF52540">
    <property type="entry name" value="P-loop containing nucleoside triphosphate hydrolases"/>
    <property type="match status" value="2"/>
</dbReference>
<dbReference type="FunFam" id="3.40.50.10810:FF:000059">
    <property type="entry name" value="SNF2 family helicase/ATPase, putative"/>
    <property type="match status" value="1"/>
</dbReference>
<feature type="region of interest" description="Disordered" evidence="8">
    <location>
        <begin position="1213"/>
        <end position="1234"/>
    </location>
</feature>
<evidence type="ECO:0000256" key="5">
    <source>
        <dbReference type="ARBA" id="ARBA00022833"/>
    </source>
</evidence>
<keyword evidence="12" id="KW-1185">Reference proteome</keyword>
<dbReference type="InterPro" id="IPR001650">
    <property type="entry name" value="Helicase_C-like"/>
</dbReference>
<dbReference type="PROSITE" id="PS50089">
    <property type="entry name" value="ZF_RING_2"/>
    <property type="match status" value="1"/>
</dbReference>
<dbReference type="PROSITE" id="PS51192">
    <property type="entry name" value="HELICASE_ATP_BIND_1"/>
    <property type="match status" value="1"/>
</dbReference>
<dbReference type="InterPro" id="IPR049730">
    <property type="entry name" value="SNF2/RAD54-like_C"/>
</dbReference>
<dbReference type="Gene3D" id="3.30.40.10">
    <property type="entry name" value="Zinc/RING finger domain, C3HC4 (zinc finger)"/>
    <property type="match status" value="1"/>
</dbReference>
<dbReference type="GO" id="GO:0006974">
    <property type="term" value="P:DNA damage response"/>
    <property type="evidence" value="ECO:0007669"/>
    <property type="project" value="TreeGrafter"/>
</dbReference>
<evidence type="ECO:0000313" key="11">
    <source>
        <dbReference type="EMBL" id="KAF2831923.1"/>
    </source>
</evidence>
<dbReference type="GO" id="GO:0008270">
    <property type="term" value="F:zinc ion binding"/>
    <property type="evidence" value="ECO:0007669"/>
    <property type="project" value="UniProtKB-KW"/>
</dbReference>
<evidence type="ECO:0000256" key="4">
    <source>
        <dbReference type="ARBA" id="ARBA00022801"/>
    </source>
</evidence>
<dbReference type="GO" id="GO:0005634">
    <property type="term" value="C:nucleus"/>
    <property type="evidence" value="ECO:0007669"/>
    <property type="project" value="TreeGrafter"/>
</dbReference>
<dbReference type="Gene3D" id="3.40.50.10810">
    <property type="entry name" value="Tandem AAA-ATPase domain"/>
    <property type="match status" value="1"/>
</dbReference>
<evidence type="ECO:0000256" key="1">
    <source>
        <dbReference type="ARBA" id="ARBA00022723"/>
    </source>
</evidence>
<dbReference type="EMBL" id="MU006217">
    <property type="protein sequence ID" value="KAF2831923.1"/>
    <property type="molecule type" value="Genomic_DNA"/>
</dbReference>
<dbReference type="PROSITE" id="PS00018">
    <property type="entry name" value="EF_HAND_1"/>
    <property type="match status" value="1"/>
</dbReference>
<keyword evidence="5" id="KW-0862">Zinc</keyword>
<feature type="compositionally biased region" description="Polar residues" evidence="8">
    <location>
        <begin position="753"/>
        <end position="764"/>
    </location>
</feature>
<dbReference type="InterPro" id="IPR014001">
    <property type="entry name" value="Helicase_ATP-bd"/>
</dbReference>
<dbReference type="OrthoDB" id="5330228at2759"/>
<dbReference type="InterPro" id="IPR001841">
    <property type="entry name" value="Znf_RING"/>
</dbReference>
<dbReference type="Pfam" id="PF26021">
    <property type="entry name" value="Ferritin_C144_05"/>
    <property type="match status" value="1"/>
</dbReference>
<accession>A0A6A7AFM4</accession>
<dbReference type="Pfam" id="PF00271">
    <property type="entry name" value="Helicase_C"/>
    <property type="match status" value="1"/>
</dbReference>
<evidence type="ECO:0000256" key="6">
    <source>
        <dbReference type="ARBA" id="ARBA00022840"/>
    </source>
</evidence>
<evidence type="ECO:0000313" key="12">
    <source>
        <dbReference type="Proteomes" id="UP000799424"/>
    </source>
</evidence>
<dbReference type="InterPro" id="IPR017907">
    <property type="entry name" value="Znf_RING_CS"/>
</dbReference>
<dbReference type="GO" id="GO:0000209">
    <property type="term" value="P:protein polyubiquitination"/>
    <property type="evidence" value="ECO:0007669"/>
    <property type="project" value="TreeGrafter"/>
</dbReference>
<dbReference type="SUPFAM" id="SSF57850">
    <property type="entry name" value="RING/U-box"/>
    <property type="match status" value="1"/>
</dbReference>
<keyword evidence="2" id="KW-0547">Nucleotide-binding</keyword>
<dbReference type="InterPro" id="IPR018247">
    <property type="entry name" value="EF_Hand_1_Ca_BS"/>
</dbReference>
<dbReference type="CDD" id="cd18793">
    <property type="entry name" value="SF2_C_SNF"/>
    <property type="match status" value="1"/>
</dbReference>
<evidence type="ECO:0008006" key="13">
    <source>
        <dbReference type="Google" id="ProtNLM"/>
    </source>
</evidence>
<evidence type="ECO:0000256" key="2">
    <source>
        <dbReference type="ARBA" id="ARBA00022741"/>
    </source>
</evidence>
<feature type="compositionally biased region" description="Polar residues" evidence="8">
    <location>
        <begin position="1223"/>
        <end position="1234"/>
    </location>
</feature>
<evidence type="ECO:0000259" key="10">
    <source>
        <dbReference type="PROSITE" id="PS51192"/>
    </source>
</evidence>
<proteinExistence type="predicted"/>
<dbReference type="InterPro" id="IPR038718">
    <property type="entry name" value="SNF2-like_sf"/>
</dbReference>
<dbReference type="InterPro" id="IPR059033">
    <property type="entry name" value="C144_05_dom"/>
</dbReference>